<keyword evidence="1" id="KW-0216">Detoxification</keyword>
<dbReference type="InterPro" id="IPR040079">
    <property type="entry name" value="Glutathione_S-Trfase"/>
</dbReference>
<evidence type="ECO:0000256" key="5">
    <source>
        <dbReference type="RuleBase" id="RU369102"/>
    </source>
</evidence>
<dbReference type="PANTHER" id="PTHR11260">
    <property type="entry name" value="GLUTATHIONE S-TRANSFERASE, GST, SUPERFAMILY, GST DOMAIN CONTAINING"/>
    <property type="match status" value="1"/>
</dbReference>
<dbReference type="InterPro" id="IPR045074">
    <property type="entry name" value="GST_C_Tau"/>
</dbReference>
<evidence type="ECO:0000313" key="8">
    <source>
        <dbReference type="EMBL" id="KAJ7956391.1"/>
    </source>
</evidence>
<dbReference type="Pfam" id="PF02798">
    <property type="entry name" value="GST_N"/>
    <property type="match status" value="1"/>
</dbReference>
<protein>
    <recommendedName>
        <fullName evidence="5">Glutathione S-transferase</fullName>
        <ecNumber evidence="5">2.5.1.18</ecNumber>
    </recommendedName>
</protein>
<evidence type="ECO:0000313" key="9">
    <source>
        <dbReference type="Proteomes" id="UP001163823"/>
    </source>
</evidence>
<proteinExistence type="inferred from homology"/>
<dbReference type="FunFam" id="3.40.30.10:FF:000014">
    <property type="entry name" value="Tau class glutathione S-transferase"/>
    <property type="match status" value="1"/>
</dbReference>
<evidence type="ECO:0000256" key="4">
    <source>
        <dbReference type="ARBA" id="ARBA00047960"/>
    </source>
</evidence>
<comment type="function">
    <text evidence="5">Is involved in the conjugation of reduced glutathione to a wide number of exogenous and endogenous hydrophobic electrophiles.</text>
</comment>
<dbReference type="InterPro" id="IPR010987">
    <property type="entry name" value="Glutathione-S-Trfase_C-like"/>
</dbReference>
<dbReference type="GO" id="GO:0005829">
    <property type="term" value="C:cytosol"/>
    <property type="evidence" value="ECO:0007669"/>
    <property type="project" value="UniProtKB-SubCell"/>
</dbReference>
<dbReference type="Proteomes" id="UP001163823">
    <property type="component" value="Chromosome 9"/>
</dbReference>
<dbReference type="Gene3D" id="1.20.1050.10">
    <property type="match status" value="1"/>
</dbReference>
<dbReference type="SUPFAM" id="SSF52833">
    <property type="entry name" value="Thioredoxin-like"/>
    <property type="match status" value="1"/>
</dbReference>
<dbReference type="GO" id="GO:0009407">
    <property type="term" value="P:toxin catabolic process"/>
    <property type="evidence" value="ECO:0007669"/>
    <property type="project" value="UniProtKB-ARBA"/>
</dbReference>
<dbReference type="GO" id="GO:0006749">
    <property type="term" value="P:glutathione metabolic process"/>
    <property type="evidence" value="ECO:0007669"/>
    <property type="project" value="InterPro"/>
</dbReference>
<evidence type="ECO:0000256" key="2">
    <source>
        <dbReference type="ARBA" id="ARBA00022679"/>
    </source>
</evidence>
<accession>A0AAD7LDZ9</accession>
<comment type="similarity">
    <text evidence="3">Belongs to the GST superfamily. Tau family.</text>
</comment>
<dbReference type="PROSITE" id="PS50405">
    <property type="entry name" value="GST_CTER"/>
    <property type="match status" value="1"/>
</dbReference>
<dbReference type="FunFam" id="1.20.1050.10:FF:000016">
    <property type="entry name" value="Glutathione S-transferase U9"/>
    <property type="match status" value="1"/>
</dbReference>
<dbReference type="PANTHER" id="PTHR11260:SF711">
    <property type="entry name" value="GLUTATHIONE S-TRANSFERASE U9"/>
    <property type="match status" value="1"/>
</dbReference>
<dbReference type="EC" id="2.5.1.18" evidence="5"/>
<dbReference type="SFLD" id="SFLDG00358">
    <property type="entry name" value="Main_(cytGST)"/>
    <property type="match status" value="1"/>
</dbReference>
<dbReference type="AlphaFoldDB" id="A0AAD7LDZ9"/>
<dbReference type="PROSITE" id="PS50404">
    <property type="entry name" value="GST_NTER"/>
    <property type="match status" value="1"/>
</dbReference>
<comment type="catalytic activity">
    <reaction evidence="4 5">
        <text>RX + glutathione = an S-substituted glutathione + a halide anion + H(+)</text>
        <dbReference type="Rhea" id="RHEA:16437"/>
        <dbReference type="ChEBI" id="CHEBI:15378"/>
        <dbReference type="ChEBI" id="CHEBI:16042"/>
        <dbReference type="ChEBI" id="CHEBI:17792"/>
        <dbReference type="ChEBI" id="CHEBI:57925"/>
        <dbReference type="ChEBI" id="CHEBI:90779"/>
        <dbReference type="EC" id="2.5.1.18"/>
    </reaction>
</comment>
<dbReference type="SUPFAM" id="SSF47616">
    <property type="entry name" value="GST C-terminal domain-like"/>
    <property type="match status" value="1"/>
</dbReference>
<dbReference type="CDD" id="cd03185">
    <property type="entry name" value="GST_C_Tau"/>
    <property type="match status" value="1"/>
</dbReference>
<dbReference type="InterPro" id="IPR045073">
    <property type="entry name" value="Omega/Tau-like"/>
</dbReference>
<dbReference type="SFLD" id="SFLDS00019">
    <property type="entry name" value="Glutathione_Transferase_(cytos"/>
    <property type="match status" value="1"/>
</dbReference>
<dbReference type="GO" id="GO:0004364">
    <property type="term" value="F:glutathione transferase activity"/>
    <property type="evidence" value="ECO:0007669"/>
    <property type="project" value="UniProtKB-UniRule"/>
</dbReference>
<dbReference type="InterPro" id="IPR036249">
    <property type="entry name" value="Thioredoxin-like_sf"/>
</dbReference>
<keyword evidence="9" id="KW-1185">Reference proteome</keyword>
<comment type="caution">
    <text evidence="8">The sequence shown here is derived from an EMBL/GenBank/DDBJ whole genome shotgun (WGS) entry which is preliminary data.</text>
</comment>
<dbReference type="CDD" id="cd03058">
    <property type="entry name" value="GST_N_Tau"/>
    <property type="match status" value="1"/>
</dbReference>
<dbReference type="InterPro" id="IPR004045">
    <property type="entry name" value="Glutathione_S-Trfase_N"/>
</dbReference>
<keyword evidence="2 5" id="KW-0808">Transferase</keyword>
<comment type="subcellular location">
    <subcellularLocation>
        <location evidence="5">Cytoplasm</location>
        <location evidence="5">Cytosol</location>
    </subcellularLocation>
</comment>
<feature type="domain" description="GST C-terminal" evidence="7">
    <location>
        <begin position="90"/>
        <end position="230"/>
    </location>
</feature>
<sequence>MTEQKQVILHGFWASPYVKGVELALKIKGIPYEYVEEDLTTKSTLLLKYNPVHKKVPVLIHNGKPIAESLAIIEYIDETWKDGPPILPRDPYKRSQARFWVNFIPQHLFTAMILVLKTEGEEQQKVVKEVFEKLTLLENGMKDFFTYGTATASVESENMGLVDIFMCSFIGAHRIHEEVLGIKFINPEKFPMLFSWLKAINELPLVKELAPPYEKSLGLVQSLRQNALKSTAAA</sequence>
<name>A0AAD7LDZ9_QUISA</name>
<evidence type="ECO:0000256" key="3">
    <source>
        <dbReference type="ARBA" id="ARBA00025743"/>
    </source>
</evidence>
<dbReference type="KEGG" id="qsa:O6P43_022842"/>
<reference evidence="8" key="1">
    <citation type="journal article" date="2023" name="Science">
        <title>Elucidation of the pathway for biosynthesis of saponin adjuvants from the soapbark tree.</title>
        <authorList>
            <person name="Reed J."/>
            <person name="Orme A."/>
            <person name="El-Demerdash A."/>
            <person name="Owen C."/>
            <person name="Martin L.B.B."/>
            <person name="Misra R.C."/>
            <person name="Kikuchi S."/>
            <person name="Rejzek M."/>
            <person name="Martin A.C."/>
            <person name="Harkess A."/>
            <person name="Leebens-Mack J."/>
            <person name="Louveau T."/>
            <person name="Stephenson M.J."/>
            <person name="Osbourn A."/>
        </authorList>
    </citation>
    <scope>NUCLEOTIDE SEQUENCE</scope>
    <source>
        <strain evidence="8">S10</strain>
    </source>
</reference>
<dbReference type="SFLD" id="SFLDG01152">
    <property type="entry name" value="Main.3:_Omega-_and_Tau-like"/>
    <property type="match status" value="1"/>
</dbReference>
<dbReference type="Gene3D" id="3.40.30.10">
    <property type="entry name" value="Glutaredoxin"/>
    <property type="match status" value="1"/>
</dbReference>
<gene>
    <name evidence="8" type="ORF">O6P43_022842</name>
</gene>
<evidence type="ECO:0000256" key="1">
    <source>
        <dbReference type="ARBA" id="ARBA00022575"/>
    </source>
</evidence>
<evidence type="ECO:0000259" key="6">
    <source>
        <dbReference type="PROSITE" id="PS50404"/>
    </source>
</evidence>
<evidence type="ECO:0000259" key="7">
    <source>
        <dbReference type="PROSITE" id="PS50405"/>
    </source>
</evidence>
<dbReference type="InterPro" id="IPR036282">
    <property type="entry name" value="Glutathione-S-Trfase_C_sf"/>
</dbReference>
<feature type="domain" description="GST N-terminal" evidence="6">
    <location>
        <begin position="5"/>
        <end position="84"/>
    </location>
</feature>
<keyword evidence="5" id="KW-0963">Cytoplasm</keyword>
<dbReference type="EMBL" id="JARAOO010000009">
    <property type="protein sequence ID" value="KAJ7956391.1"/>
    <property type="molecule type" value="Genomic_DNA"/>
</dbReference>
<organism evidence="8 9">
    <name type="scientific">Quillaja saponaria</name>
    <name type="common">Soap bark tree</name>
    <dbReference type="NCBI Taxonomy" id="32244"/>
    <lineage>
        <taxon>Eukaryota</taxon>
        <taxon>Viridiplantae</taxon>
        <taxon>Streptophyta</taxon>
        <taxon>Embryophyta</taxon>
        <taxon>Tracheophyta</taxon>
        <taxon>Spermatophyta</taxon>
        <taxon>Magnoliopsida</taxon>
        <taxon>eudicotyledons</taxon>
        <taxon>Gunneridae</taxon>
        <taxon>Pentapetalae</taxon>
        <taxon>rosids</taxon>
        <taxon>fabids</taxon>
        <taxon>Fabales</taxon>
        <taxon>Quillajaceae</taxon>
        <taxon>Quillaja</taxon>
    </lineage>
</organism>